<dbReference type="GO" id="GO:0051073">
    <property type="term" value="F:adenosylcobinamide-GDP ribazoletransferase activity"/>
    <property type="evidence" value="ECO:0007669"/>
    <property type="project" value="UniProtKB-UniRule"/>
</dbReference>
<evidence type="ECO:0000256" key="18">
    <source>
        <dbReference type="ARBA" id="ARBA00049504"/>
    </source>
</evidence>
<evidence type="ECO:0000256" key="3">
    <source>
        <dbReference type="ARBA" id="ARBA00004663"/>
    </source>
</evidence>
<keyword evidence="11 19" id="KW-0460">Magnesium</keyword>
<comment type="catalytic activity">
    <reaction evidence="18 19">
        <text>alpha-ribazole 5'-phosphate + adenosylcob(III)inamide-GDP = adenosylcob(III)alamin 5'-phosphate + GMP + H(+)</text>
        <dbReference type="Rhea" id="RHEA:23560"/>
        <dbReference type="ChEBI" id="CHEBI:15378"/>
        <dbReference type="ChEBI" id="CHEBI:57918"/>
        <dbReference type="ChEBI" id="CHEBI:58115"/>
        <dbReference type="ChEBI" id="CHEBI:60487"/>
        <dbReference type="ChEBI" id="CHEBI:60493"/>
        <dbReference type="EC" id="2.7.8.26"/>
    </reaction>
</comment>
<evidence type="ECO:0000256" key="8">
    <source>
        <dbReference type="ARBA" id="ARBA00022573"/>
    </source>
</evidence>
<keyword evidence="7 19" id="KW-1003">Cell membrane</keyword>
<dbReference type="OrthoDB" id="9794626at2"/>
<evidence type="ECO:0000256" key="9">
    <source>
        <dbReference type="ARBA" id="ARBA00022679"/>
    </source>
</evidence>
<dbReference type="EC" id="2.7.8.26" evidence="5 19"/>
<reference evidence="20 21" key="1">
    <citation type="submission" date="2016-12" db="EMBL/GenBank/DDBJ databases">
        <title>Complete genome sequence of Clostridium kluyveri JZZ isolated from the pit mud of a Chinese flavor liquor-making factory.</title>
        <authorList>
            <person name="Wang Y."/>
        </authorList>
    </citation>
    <scope>NUCLEOTIDE SEQUENCE [LARGE SCALE GENOMIC DNA]</scope>
    <source>
        <strain evidence="20 21">JZZ</strain>
    </source>
</reference>
<keyword evidence="8 19" id="KW-0169">Cobalamin biosynthesis</keyword>
<comment type="pathway">
    <text evidence="3 19">Cofactor biosynthesis; adenosylcobalamin biosynthesis; adenosylcobalamin from cob(II)yrinate a,c-diamide: step 7/7.</text>
</comment>
<evidence type="ECO:0000313" key="20">
    <source>
        <dbReference type="EMBL" id="APM40611.1"/>
    </source>
</evidence>
<evidence type="ECO:0000256" key="15">
    <source>
        <dbReference type="ARBA" id="ARBA00032605"/>
    </source>
</evidence>
<accession>A0A1L5FC73</accession>
<dbReference type="RefSeq" id="WP_073540186.1">
    <property type="nucleotide sequence ID" value="NZ_CP018335.1"/>
</dbReference>
<protein>
    <recommendedName>
        <fullName evidence="6 19">Adenosylcobinamide-GDP ribazoletransferase</fullName>
        <ecNumber evidence="5 19">2.7.8.26</ecNumber>
    </recommendedName>
    <alternativeName>
        <fullName evidence="16 19">Cobalamin synthase</fullName>
    </alternativeName>
    <alternativeName>
        <fullName evidence="15 19">Cobalamin-5'-phosphate synthase</fullName>
    </alternativeName>
</protein>
<dbReference type="UniPathway" id="UPA00148">
    <property type="reaction ID" value="UER00238"/>
</dbReference>
<dbReference type="AlphaFoldDB" id="A0A1L5FC73"/>
<dbReference type="GO" id="GO:0008818">
    <property type="term" value="F:cobalamin 5'-phosphate synthase activity"/>
    <property type="evidence" value="ECO:0007669"/>
    <property type="project" value="UniProtKB-UniRule"/>
</dbReference>
<dbReference type="HAMAP" id="MF_00719">
    <property type="entry name" value="CobS"/>
    <property type="match status" value="1"/>
</dbReference>
<feature type="transmembrane region" description="Helical" evidence="19">
    <location>
        <begin position="179"/>
        <end position="195"/>
    </location>
</feature>
<evidence type="ECO:0000256" key="10">
    <source>
        <dbReference type="ARBA" id="ARBA00022692"/>
    </source>
</evidence>
<dbReference type="InterPro" id="IPR003805">
    <property type="entry name" value="CobS"/>
</dbReference>
<dbReference type="Proteomes" id="UP000184604">
    <property type="component" value="Chromosome"/>
</dbReference>
<feature type="transmembrane region" description="Helical" evidence="19">
    <location>
        <begin position="37"/>
        <end position="60"/>
    </location>
</feature>
<feature type="transmembrane region" description="Helical" evidence="19">
    <location>
        <begin position="135"/>
        <end position="158"/>
    </location>
</feature>
<evidence type="ECO:0000256" key="17">
    <source>
        <dbReference type="ARBA" id="ARBA00048623"/>
    </source>
</evidence>
<evidence type="ECO:0000256" key="5">
    <source>
        <dbReference type="ARBA" id="ARBA00013200"/>
    </source>
</evidence>
<evidence type="ECO:0000256" key="2">
    <source>
        <dbReference type="ARBA" id="ARBA00004651"/>
    </source>
</evidence>
<evidence type="ECO:0000256" key="4">
    <source>
        <dbReference type="ARBA" id="ARBA00010561"/>
    </source>
</evidence>
<dbReference type="GO" id="GO:0009236">
    <property type="term" value="P:cobalamin biosynthetic process"/>
    <property type="evidence" value="ECO:0007669"/>
    <property type="project" value="UniProtKB-UniRule"/>
</dbReference>
<evidence type="ECO:0000256" key="1">
    <source>
        <dbReference type="ARBA" id="ARBA00001946"/>
    </source>
</evidence>
<comment type="similarity">
    <text evidence="4 19">Belongs to the CobS family.</text>
</comment>
<evidence type="ECO:0000313" key="21">
    <source>
        <dbReference type="Proteomes" id="UP000184604"/>
    </source>
</evidence>
<dbReference type="NCBIfam" id="TIGR00317">
    <property type="entry name" value="cobS"/>
    <property type="match status" value="1"/>
</dbReference>
<comment type="catalytic activity">
    <reaction evidence="17 19">
        <text>alpha-ribazole + adenosylcob(III)inamide-GDP = adenosylcob(III)alamin + GMP + H(+)</text>
        <dbReference type="Rhea" id="RHEA:16049"/>
        <dbReference type="ChEBI" id="CHEBI:10329"/>
        <dbReference type="ChEBI" id="CHEBI:15378"/>
        <dbReference type="ChEBI" id="CHEBI:18408"/>
        <dbReference type="ChEBI" id="CHEBI:58115"/>
        <dbReference type="ChEBI" id="CHEBI:60487"/>
        <dbReference type="EC" id="2.7.8.26"/>
    </reaction>
</comment>
<dbReference type="PANTHER" id="PTHR34148">
    <property type="entry name" value="ADENOSYLCOBINAMIDE-GDP RIBAZOLETRANSFERASE"/>
    <property type="match status" value="1"/>
</dbReference>
<organism evidence="20 21">
    <name type="scientific">Clostridium kluyveri</name>
    <dbReference type="NCBI Taxonomy" id="1534"/>
    <lineage>
        <taxon>Bacteria</taxon>
        <taxon>Bacillati</taxon>
        <taxon>Bacillota</taxon>
        <taxon>Clostridia</taxon>
        <taxon>Eubacteriales</taxon>
        <taxon>Clostridiaceae</taxon>
        <taxon>Clostridium</taxon>
    </lineage>
</organism>
<evidence type="ECO:0000256" key="6">
    <source>
        <dbReference type="ARBA" id="ARBA00015850"/>
    </source>
</evidence>
<keyword evidence="12 19" id="KW-1133">Transmembrane helix</keyword>
<evidence type="ECO:0000256" key="19">
    <source>
        <dbReference type="HAMAP-Rule" id="MF_00719"/>
    </source>
</evidence>
<feature type="transmembrane region" description="Helical" evidence="19">
    <location>
        <begin position="201"/>
        <end position="219"/>
    </location>
</feature>
<sequence length="252" mass="28209">MKELLDDFFLMLQLLTRIPINRNLLCRRENFRRGASFMPLVGVIVGGIQWIIYKLCIIIFSLNVSIVIVILAGILLTGALHIDGLGDMCDGFFSFKEKGKIIEIMKDSRIGTYACLAIIIDVLLKYSFFCSIVPSFSLIIIIAPVISRFSIVFIAFIGKPAKSTGLGNLFIENIGKWQLFWAAFITVITLCFLMNMNFIYVVILIFAGLFMSFLFNIFCNRKVGGLTGDLLGANNEIIEILTMAMLCAIITK</sequence>
<evidence type="ECO:0000256" key="14">
    <source>
        <dbReference type="ARBA" id="ARBA00025228"/>
    </source>
</evidence>
<evidence type="ECO:0000256" key="13">
    <source>
        <dbReference type="ARBA" id="ARBA00023136"/>
    </source>
</evidence>
<dbReference type="Pfam" id="PF02654">
    <property type="entry name" value="CobS"/>
    <property type="match status" value="1"/>
</dbReference>
<feature type="transmembrane region" description="Helical" evidence="19">
    <location>
        <begin position="110"/>
        <end position="129"/>
    </location>
</feature>
<evidence type="ECO:0000256" key="7">
    <source>
        <dbReference type="ARBA" id="ARBA00022475"/>
    </source>
</evidence>
<gene>
    <name evidence="19" type="primary">cobS</name>
    <name evidence="20" type="ORF">BS101_18730</name>
</gene>
<comment type="subcellular location">
    <subcellularLocation>
        <location evidence="2 19">Cell membrane</location>
        <topology evidence="2 19">Multi-pass membrane protein</topology>
    </subcellularLocation>
</comment>
<comment type="function">
    <text evidence="14 19">Joins adenosylcobinamide-GDP and alpha-ribazole to generate adenosylcobalamin (Ado-cobalamin). Also synthesizes adenosylcobalamin 5'-phosphate from adenosylcobinamide-GDP and alpha-ribazole 5'-phosphate.</text>
</comment>
<evidence type="ECO:0000256" key="11">
    <source>
        <dbReference type="ARBA" id="ARBA00022842"/>
    </source>
</evidence>
<evidence type="ECO:0000256" key="12">
    <source>
        <dbReference type="ARBA" id="ARBA00022989"/>
    </source>
</evidence>
<keyword evidence="10 19" id="KW-0812">Transmembrane</keyword>
<dbReference type="EMBL" id="CP018335">
    <property type="protein sequence ID" value="APM40611.1"/>
    <property type="molecule type" value="Genomic_DNA"/>
</dbReference>
<dbReference type="PANTHER" id="PTHR34148:SF1">
    <property type="entry name" value="ADENOSYLCOBINAMIDE-GDP RIBAZOLETRANSFERASE"/>
    <property type="match status" value="1"/>
</dbReference>
<keyword evidence="9 19" id="KW-0808">Transferase</keyword>
<feature type="transmembrane region" description="Helical" evidence="19">
    <location>
        <begin position="66"/>
        <end position="89"/>
    </location>
</feature>
<proteinExistence type="inferred from homology"/>
<keyword evidence="13 19" id="KW-0472">Membrane</keyword>
<comment type="cofactor">
    <cofactor evidence="1 19">
        <name>Mg(2+)</name>
        <dbReference type="ChEBI" id="CHEBI:18420"/>
    </cofactor>
</comment>
<evidence type="ECO:0000256" key="16">
    <source>
        <dbReference type="ARBA" id="ARBA00032853"/>
    </source>
</evidence>
<dbReference type="GO" id="GO:0005886">
    <property type="term" value="C:plasma membrane"/>
    <property type="evidence" value="ECO:0007669"/>
    <property type="project" value="UniProtKB-SubCell"/>
</dbReference>
<name>A0A1L5FC73_CLOKL</name>